<dbReference type="SUPFAM" id="SSF52833">
    <property type="entry name" value="Thioredoxin-like"/>
    <property type="match status" value="1"/>
</dbReference>
<dbReference type="CDD" id="cd03024">
    <property type="entry name" value="DsbA_FrnE"/>
    <property type="match status" value="1"/>
</dbReference>
<dbReference type="EMBL" id="CADILH010000001">
    <property type="protein sequence ID" value="CAB3929408.1"/>
    <property type="molecule type" value="Genomic_DNA"/>
</dbReference>
<feature type="domain" description="DSBA-like thioredoxin" evidence="1">
    <location>
        <begin position="5"/>
        <end position="204"/>
    </location>
</feature>
<dbReference type="Pfam" id="PF01323">
    <property type="entry name" value="DSBA"/>
    <property type="match status" value="1"/>
</dbReference>
<evidence type="ECO:0000259" key="1">
    <source>
        <dbReference type="Pfam" id="PF01323"/>
    </source>
</evidence>
<accession>A0A6S7EW83</accession>
<dbReference type="GO" id="GO:0016491">
    <property type="term" value="F:oxidoreductase activity"/>
    <property type="evidence" value="ECO:0007669"/>
    <property type="project" value="InterPro"/>
</dbReference>
<gene>
    <name evidence="2" type="ORF">LMG6000_00460</name>
</gene>
<dbReference type="Gene3D" id="3.40.30.10">
    <property type="entry name" value="Glutaredoxin"/>
    <property type="match status" value="1"/>
</dbReference>
<dbReference type="AlphaFoldDB" id="A0A6S7EW83"/>
<organism evidence="2 3">
    <name type="scientific">Achromobacter insolitus</name>
    <dbReference type="NCBI Taxonomy" id="217204"/>
    <lineage>
        <taxon>Bacteria</taxon>
        <taxon>Pseudomonadati</taxon>
        <taxon>Pseudomonadota</taxon>
        <taxon>Betaproteobacteria</taxon>
        <taxon>Burkholderiales</taxon>
        <taxon>Alcaligenaceae</taxon>
        <taxon>Achromobacter</taxon>
    </lineage>
</organism>
<name>A0A6S7EW83_9BURK</name>
<keyword evidence="3" id="KW-1185">Reference proteome</keyword>
<dbReference type="PANTHER" id="PTHR13887:SF41">
    <property type="entry name" value="THIOREDOXIN SUPERFAMILY PROTEIN"/>
    <property type="match status" value="1"/>
</dbReference>
<proteinExistence type="predicted"/>
<dbReference type="Proteomes" id="UP000494183">
    <property type="component" value="Unassembled WGS sequence"/>
</dbReference>
<dbReference type="PANTHER" id="PTHR13887">
    <property type="entry name" value="GLUTATHIONE S-TRANSFERASE KAPPA"/>
    <property type="match status" value="1"/>
</dbReference>
<protein>
    <recommendedName>
        <fullName evidence="1">DSBA-like thioredoxin domain-containing protein</fullName>
    </recommendedName>
</protein>
<dbReference type="RefSeq" id="WP_175202107.1">
    <property type="nucleotide sequence ID" value="NZ_CADILH010000001.1"/>
</dbReference>
<evidence type="ECO:0000313" key="3">
    <source>
        <dbReference type="Proteomes" id="UP000494183"/>
    </source>
</evidence>
<sequence>MDLSITVTSDFICPWCFVGERRLARAIADLPEGINVRLNWKPFELNPDMDSAGMDRRLYRTLKFGSWERSQLMDAHTVEASKGEGIAFNYEAVEKTPNTFLAHRLMKLAEREGKATQMANALFSAYFEQGRDIGDASVLTDLAVEVGVQREQAQTYLSGDAGSEEVRADERRAQAKGVRSVPFFDISGDGVISGAQSPEQFKAAVLRAAEAMDGCANGACALA</sequence>
<dbReference type="InterPro" id="IPR036249">
    <property type="entry name" value="Thioredoxin-like_sf"/>
</dbReference>
<dbReference type="InterPro" id="IPR001853">
    <property type="entry name" value="DSBA-like_thioredoxin_dom"/>
</dbReference>
<reference evidence="2 3" key="1">
    <citation type="submission" date="2020-04" db="EMBL/GenBank/DDBJ databases">
        <authorList>
            <person name="De Canck E."/>
        </authorList>
    </citation>
    <scope>NUCLEOTIDE SEQUENCE [LARGE SCALE GENOMIC DNA]</scope>
    <source>
        <strain evidence="2 3">LMG 6000</strain>
    </source>
</reference>
<evidence type="ECO:0000313" key="2">
    <source>
        <dbReference type="EMBL" id="CAB3929408.1"/>
    </source>
</evidence>